<keyword evidence="3" id="KW-1185">Reference proteome</keyword>
<dbReference type="EMBL" id="JAUEPO010000007">
    <property type="protein sequence ID" value="KAK3317803.1"/>
    <property type="molecule type" value="Genomic_DNA"/>
</dbReference>
<reference evidence="2" key="2">
    <citation type="submission" date="2023-06" db="EMBL/GenBank/DDBJ databases">
        <authorList>
            <consortium name="Lawrence Berkeley National Laboratory"/>
            <person name="Haridas S."/>
            <person name="Hensen N."/>
            <person name="Bonometti L."/>
            <person name="Westerberg I."/>
            <person name="Brannstrom I.O."/>
            <person name="Guillou S."/>
            <person name="Cros-Aarteil S."/>
            <person name="Calhoun S."/>
            <person name="Kuo A."/>
            <person name="Mondo S."/>
            <person name="Pangilinan J."/>
            <person name="Riley R."/>
            <person name="Labutti K."/>
            <person name="Andreopoulos B."/>
            <person name="Lipzen A."/>
            <person name="Chen C."/>
            <person name="Yanf M."/>
            <person name="Daum C."/>
            <person name="Ng V."/>
            <person name="Clum A."/>
            <person name="Steindorff A."/>
            <person name="Ohm R."/>
            <person name="Martin F."/>
            <person name="Silar P."/>
            <person name="Natvig D."/>
            <person name="Lalanne C."/>
            <person name="Gautier V."/>
            <person name="Ament-Velasquez S.L."/>
            <person name="Kruys A."/>
            <person name="Hutchinson M.I."/>
            <person name="Powell A.J."/>
            <person name="Barry K."/>
            <person name="Miller A.N."/>
            <person name="Grigoriev I.V."/>
            <person name="Debuchy R."/>
            <person name="Gladieux P."/>
            <person name="Thoren M.H."/>
            <person name="Johannesson H."/>
        </authorList>
    </citation>
    <scope>NUCLEOTIDE SEQUENCE</scope>
    <source>
        <strain evidence="2">SMH4131-1</strain>
    </source>
</reference>
<organism evidence="2 3">
    <name type="scientific">Cercophora scortea</name>
    <dbReference type="NCBI Taxonomy" id="314031"/>
    <lineage>
        <taxon>Eukaryota</taxon>
        <taxon>Fungi</taxon>
        <taxon>Dikarya</taxon>
        <taxon>Ascomycota</taxon>
        <taxon>Pezizomycotina</taxon>
        <taxon>Sordariomycetes</taxon>
        <taxon>Sordariomycetidae</taxon>
        <taxon>Sordariales</taxon>
        <taxon>Lasiosphaeriaceae</taxon>
        <taxon>Cercophora</taxon>
    </lineage>
</organism>
<dbReference type="AlphaFoldDB" id="A0AAE0I390"/>
<protein>
    <submittedName>
        <fullName evidence="2">Uncharacterized protein</fullName>
    </submittedName>
</protein>
<accession>A0AAE0I390</accession>
<keyword evidence="1" id="KW-0472">Membrane</keyword>
<comment type="caution">
    <text evidence="2">The sequence shown here is derived from an EMBL/GenBank/DDBJ whole genome shotgun (WGS) entry which is preliminary data.</text>
</comment>
<feature type="transmembrane region" description="Helical" evidence="1">
    <location>
        <begin position="77"/>
        <end position="98"/>
    </location>
</feature>
<keyword evidence="1" id="KW-0812">Transmembrane</keyword>
<evidence type="ECO:0000256" key="1">
    <source>
        <dbReference type="SAM" id="Phobius"/>
    </source>
</evidence>
<proteinExistence type="predicted"/>
<evidence type="ECO:0000313" key="3">
    <source>
        <dbReference type="Proteomes" id="UP001286456"/>
    </source>
</evidence>
<dbReference type="Proteomes" id="UP001286456">
    <property type="component" value="Unassembled WGS sequence"/>
</dbReference>
<keyword evidence="1" id="KW-1133">Transmembrane helix</keyword>
<name>A0AAE0I390_9PEZI</name>
<reference evidence="2" key="1">
    <citation type="journal article" date="2023" name="Mol. Phylogenet. Evol.">
        <title>Genome-scale phylogeny and comparative genomics of the fungal order Sordariales.</title>
        <authorList>
            <person name="Hensen N."/>
            <person name="Bonometti L."/>
            <person name="Westerberg I."/>
            <person name="Brannstrom I.O."/>
            <person name="Guillou S."/>
            <person name="Cros-Aarteil S."/>
            <person name="Calhoun S."/>
            <person name="Haridas S."/>
            <person name="Kuo A."/>
            <person name="Mondo S."/>
            <person name="Pangilinan J."/>
            <person name="Riley R."/>
            <person name="LaButti K."/>
            <person name="Andreopoulos B."/>
            <person name="Lipzen A."/>
            <person name="Chen C."/>
            <person name="Yan M."/>
            <person name="Daum C."/>
            <person name="Ng V."/>
            <person name="Clum A."/>
            <person name="Steindorff A."/>
            <person name="Ohm R.A."/>
            <person name="Martin F."/>
            <person name="Silar P."/>
            <person name="Natvig D.O."/>
            <person name="Lalanne C."/>
            <person name="Gautier V."/>
            <person name="Ament-Velasquez S.L."/>
            <person name="Kruys A."/>
            <person name="Hutchinson M.I."/>
            <person name="Powell A.J."/>
            <person name="Barry K."/>
            <person name="Miller A.N."/>
            <person name="Grigoriev I.V."/>
            <person name="Debuchy R."/>
            <person name="Gladieux P."/>
            <person name="Hiltunen Thoren M."/>
            <person name="Johannesson H."/>
        </authorList>
    </citation>
    <scope>NUCLEOTIDE SEQUENCE</scope>
    <source>
        <strain evidence="2">SMH4131-1</strain>
    </source>
</reference>
<evidence type="ECO:0000313" key="2">
    <source>
        <dbReference type="EMBL" id="KAK3317803.1"/>
    </source>
</evidence>
<sequence length="192" mass="21724">MSRRQHRLAKRPTTTPKTRLLAQLISTGVTGAFQDIGFHGAVCVCLIARPRRTMTQLHENLRAVPYVEQVLCICQTLYLIVSGVSIWLICIFVVVALSHCVADRRPECLVVSLPSQMCQSFFPWDDYSSSPEPSFIEDGRLTRSAPSSSASPRHRHPPFHSSWYFLQSRSETSLADSIWNRPPITTRLPYLP</sequence>
<gene>
    <name evidence="2" type="ORF">B0T19DRAFT_297954</name>
</gene>